<feature type="compositionally biased region" description="Basic and acidic residues" evidence="1">
    <location>
        <begin position="306"/>
        <end position="316"/>
    </location>
</feature>
<feature type="compositionally biased region" description="Basic and acidic residues" evidence="1">
    <location>
        <begin position="270"/>
        <end position="290"/>
    </location>
</feature>
<feature type="compositionally biased region" description="Low complexity" evidence="1">
    <location>
        <begin position="102"/>
        <end position="115"/>
    </location>
</feature>
<feature type="compositionally biased region" description="Low complexity" evidence="1">
    <location>
        <begin position="170"/>
        <end position="184"/>
    </location>
</feature>
<protein>
    <submittedName>
        <fullName evidence="2">Uncharacterized protein</fullName>
    </submittedName>
</protein>
<feature type="region of interest" description="Disordered" evidence="1">
    <location>
        <begin position="478"/>
        <end position="797"/>
    </location>
</feature>
<comment type="caution">
    <text evidence="2">The sequence shown here is derived from an EMBL/GenBank/DDBJ whole genome shotgun (WGS) entry which is preliminary data.</text>
</comment>
<proteinExistence type="predicted"/>
<feature type="compositionally biased region" description="Acidic residues" evidence="1">
    <location>
        <begin position="291"/>
        <end position="305"/>
    </location>
</feature>
<sequence length="797" mass="85919">MPLNSTCAGYRCWRKVKDDGTSFHVKCPRCDYKKLFCSPVHRSEQDARHNRQCPEKQANQTAAELAGPATASPGDSESLLPQQSSENSAFATINGPAVNNATAAAAPQSSNASSPTETKPHNGEELTPIDNIAASHPAVSPHPELQSDADVTALSAEMKHRLSMLDSIGEETATTEPESEPGAARLPEPHVVESESEVNVQVDENATTKAAKYTIERGIPGLDGSFDGNGPRAKKVKLSHQEEDDDVVMQDDSIEEPDTVIGTGTTGSEGPEKGGDGKDSPEKKGISEKLENEDENRDKDDEEPRYDDYDSDNERRIKNKYRTTNYMDNCTDSEPDDEDESDVEESESESETNSDEEMGEGEPGEDENKEPKRPEAAYQHGNKPEDDPLANSDLGIYTREQLEEAKAAAMSFESQQEPARGRTDGASGTPTASNHQRTDSLPLSSMPRFTGTYSQGRVSSRDRERSLIIARGVAATLARTQLRGGGSGHGGFPDDDLGVGYGVSDEEERRSRLQARQQAQWQGNDHDGEQGNDEEEYASDEIDTIHEVTGAEAWVADVADEHSNSASPAAQSEDDPIDKVSGAQTEAMDVDNELLDSDSPVPKPKEGAIAKGKDSHTDAMATAEEPETDESELDLSQESFEPPGSDPFHTPERAPPKHHPELSKPEVEQRLRDWEEDGVKATLSPGAWEDHEAAIHGFGNLHLNQSQGGSSDERDTCGEPGPSIAAVLTPPGASIDDSMLETSNDHGISGRRDQADGQGEEQGSSGDGGSGEDTEGKVDYDADDEQEQDKDGRDGSE</sequence>
<evidence type="ECO:0000256" key="1">
    <source>
        <dbReference type="SAM" id="MobiDB-lite"/>
    </source>
</evidence>
<organism evidence="2 3">
    <name type="scientific">Lepraria neglecta</name>
    <dbReference type="NCBI Taxonomy" id="209136"/>
    <lineage>
        <taxon>Eukaryota</taxon>
        <taxon>Fungi</taxon>
        <taxon>Dikarya</taxon>
        <taxon>Ascomycota</taxon>
        <taxon>Pezizomycotina</taxon>
        <taxon>Lecanoromycetes</taxon>
        <taxon>OSLEUM clade</taxon>
        <taxon>Lecanoromycetidae</taxon>
        <taxon>Lecanorales</taxon>
        <taxon>Lecanorineae</taxon>
        <taxon>Stereocaulaceae</taxon>
        <taxon>Lepraria</taxon>
    </lineage>
</organism>
<gene>
    <name evidence="2" type="ORF">OEA41_000701</name>
</gene>
<dbReference type="AlphaFoldDB" id="A0AAD9ZGQ7"/>
<evidence type="ECO:0000313" key="3">
    <source>
        <dbReference type="Proteomes" id="UP001276659"/>
    </source>
</evidence>
<dbReference type="Proteomes" id="UP001276659">
    <property type="component" value="Unassembled WGS sequence"/>
</dbReference>
<feature type="compositionally biased region" description="Basic and acidic residues" evidence="1">
    <location>
        <begin position="44"/>
        <end position="54"/>
    </location>
</feature>
<feature type="compositionally biased region" description="Acidic residues" evidence="1">
    <location>
        <begin position="331"/>
        <end position="368"/>
    </location>
</feature>
<dbReference type="EMBL" id="JASNWA010000003">
    <property type="protein sequence ID" value="KAK3178564.1"/>
    <property type="molecule type" value="Genomic_DNA"/>
</dbReference>
<accession>A0AAD9ZGQ7</accession>
<feature type="region of interest" description="Disordered" evidence="1">
    <location>
        <begin position="44"/>
        <end position="87"/>
    </location>
</feature>
<feature type="compositionally biased region" description="Acidic residues" evidence="1">
    <location>
        <begin position="242"/>
        <end position="258"/>
    </location>
</feature>
<keyword evidence="3" id="KW-1185">Reference proteome</keyword>
<evidence type="ECO:0000313" key="2">
    <source>
        <dbReference type="EMBL" id="KAK3178564.1"/>
    </source>
</evidence>
<feature type="region of interest" description="Disordered" evidence="1">
    <location>
        <begin position="170"/>
        <end position="464"/>
    </location>
</feature>
<name>A0AAD9ZGQ7_9LECA</name>
<feature type="compositionally biased region" description="Acidic residues" evidence="1">
    <location>
        <begin position="530"/>
        <end position="542"/>
    </location>
</feature>
<feature type="region of interest" description="Disordered" evidence="1">
    <location>
        <begin position="102"/>
        <end position="127"/>
    </location>
</feature>
<feature type="compositionally biased region" description="Basic and acidic residues" evidence="1">
    <location>
        <begin position="603"/>
        <end position="617"/>
    </location>
</feature>
<feature type="compositionally biased region" description="Polar residues" evidence="1">
    <location>
        <begin position="73"/>
        <end position="87"/>
    </location>
</feature>
<feature type="compositionally biased region" description="Polar residues" evidence="1">
    <location>
        <begin position="426"/>
        <end position="443"/>
    </location>
</feature>
<feature type="compositionally biased region" description="Acidic residues" evidence="1">
    <location>
        <begin position="624"/>
        <end position="635"/>
    </location>
</feature>
<feature type="compositionally biased region" description="Basic and acidic residues" evidence="1">
    <location>
        <begin position="649"/>
        <end position="679"/>
    </location>
</feature>
<reference evidence="2" key="1">
    <citation type="submission" date="2022-11" db="EMBL/GenBank/DDBJ databases">
        <title>Chromosomal genome sequence assembly and mating type (MAT) locus characterization of the leprose asexual lichenized fungus Lepraria neglecta (Nyl.) Erichsen.</title>
        <authorList>
            <person name="Allen J.L."/>
            <person name="Pfeffer B."/>
        </authorList>
    </citation>
    <scope>NUCLEOTIDE SEQUENCE</scope>
    <source>
        <strain evidence="2">Allen 5258</strain>
    </source>
</reference>